<dbReference type="InterPro" id="IPR019931">
    <property type="entry name" value="LPXTG_anchor"/>
</dbReference>
<evidence type="ECO:0000259" key="10">
    <source>
        <dbReference type="Pfam" id="PF06458"/>
    </source>
</evidence>
<feature type="region of interest" description="Disordered" evidence="6">
    <location>
        <begin position="55"/>
        <end position="74"/>
    </location>
</feature>
<keyword evidence="4" id="KW-0677">Repeat</keyword>
<feature type="domain" description="MucBP" evidence="10">
    <location>
        <begin position="454"/>
        <end position="521"/>
    </location>
</feature>
<dbReference type="InterPro" id="IPR011889">
    <property type="entry name" value="Liste_lipo_26"/>
</dbReference>
<organism evidence="11 12">
    <name type="scientific">Enterococcus haemoperoxidus ATCC BAA-382</name>
    <dbReference type="NCBI Taxonomy" id="1158608"/>
    <lineage>
        <taxon>Bacteria</taxon>
        <taxon>Bacillati</taxon>
        <taxon>Bacillota</taxon>
        <taxon>Bacilli</taxon>
        <taxon>Lactobacillales</taxon>
        <taxon>Enterococcaceae</taxon>
        <taxon>Enterococcus</taxon>
    </lineage>
</organism>
<feature type="compositionally biased region" description="Polar residues" evidence="6">
    <location>
        <begin position="55"/>
        <end position="72"/>
    </location>
</feature>
<feature type="domain" description="Gram-positive cocci surface proteins LPxTG" evidence="9">
    <location>
        <begin position="836"/>
        <end position="877"/>
    </location>
</feature>
<proteinExistence type="predicted"/>
<feature type="domain" description="MucBP" evidence="10">
    <location>
        <begin position="681"/>
        <end position="749"/>
    </location>
</feature>
<sequence length="879" mass="97676">MKKISITLLFTLLFSICQPNIIWAETINNSNHTITNELKETVEDLDSLESSATIETNELSNSQETTESTVSNDSKEREVFMPDISTTDIATGRFGTSDWFIDNAGVLHIQQGEFDDTPMVGTYHQSPWYAYRNSINKIVFEGPVVASTIMERLFESLPNVTEIENISYLDTSNTINMQRVFADCTNLVSLDLTSWDTSKVQDIFSLFNGCVNLENLEVSTWNTQNMTAITYAFARLPKLKVLDLSNWKLAPINSAQGVFMEDSSLESLDLSGFNMTNLDRSNPYATSRFFQNTSALKELKLSSNFRFIGSDTNTNPELPMITADDNYTGIWQNVGEGTIDNPKGTDSWTSRELMSNFDLTPKNDTYVWQPAKRIAADVTVIYVDEKDEEIYTPITIGGNIGELYDATSPEYKLTIEGYKLDESNLPDNASGTFSADAQTVVYKYKKDPVKAADVRVTYVDEMGEEIHTAQTIGGKIGEPYDATSPEYKLAIEGYKLDESNLPDNASGTFSADAQTVVYKYKKDPVKAADVRVTYVDEMGEEIHTAQTIGGKIGEPYDATSPEYKLAIEGYKLDESNLPDNASGTFSADAQTVVYKYKKDPVKAANVRVAYVDVMGEEIHTAQTIGGKIGEPYDATSPEYKLIIDGYTLDESNLPDNASGTFSADAQTVVYKYKKDPVKAANVRVTYVDVMGEEIHTAQTIGGNIGEPYDATSPEYKLAIDGYTLDESKLPEHMSGVLSDKPQAVEYVYTKNTLKMATITINYVDENGKKIHDSIVVSGNIDTQYDVSTAKYKLTINGYTLNESKLPKNSKGTFEKQNQTVTYVYSQNKTIQNNQKPTNTNKQLPLAGETNKQSLMMMGTGIILLSGVLYFVNKRKQKHS</sequence>
<dbReference type="SUPFAM" id="SSF52058">
    <property type="entry name" value="L domain-like"/>
    <property type="match status" value="1"/>
</dbReference>
<name>A0ABP2VQ03_9ENTE</name>
<keyword evidence="2" id="KW-0964">Secreted</keyword>
<dbReference type="Proteomes" id="UP000014197">
    <property type="component" value="Unassembled WGS sequence"/>
</dbReference>
<evidence type="ECO:0000256" key="5">
    <source>
        <dbReference type="ARBA" id="ARBA00023088"/>
    </source>
</evidence>
<evidence type="ECO:0008006" key="13">
    <source>
        <dbReference type="Google" id="ProtNLM"/>
    </source>
</evidence>
<dbReference type="InterPro" id="IPR032675">
    <property type="entry name" value="LRR_dom_sf"/>
</dbReference>
<evidence type="ECO:0000256" key="6">
    <source>
        <dbReference type="SAM" id="MobiDB-lite"/>
    </source>
</evidence>
<evidence type="ECO:0000313" key="12">
    <source>
        <dbReference type="Proteomes" id="UP000014197"/>
    </source>
</evidence>
<evidence type="ECO:0000256" key="7">
    <source>
        <dbReference type="SAM" id="Phobius"/>
    </source>
</evidence>
<comment type="caution">
    <text evidence="11">The sequence shown here is derived from an EMBL/GenBank/DDBJ whole genome shotgun (WGS) entry which is preliminary data.</text>
</comment>
<reference evidence="11 12" key="1">
    <citation type="submission" date="2013-03" db="EMBL/GenBank/DDBJ databases">
        <title>The Genome Sequence of Enterococcus haemoperoxidus BAA-382 (PacBio/Illumina hybrid assembly).</title>
        <authorList>
            <consortium name="The Broad Institute Genomics Platform"/>
            <consortium name="The Broad Institute Genome Sequencing Center for Infectious Disease"/>
            <person name="Earl A."/>
            <person name="Russ C."/>
            <person name="Gilmore M."/>
            <person name="Surin D."/>
            <person name="Walker B."/>
            <person name="Young S."/>
            <person name="Zeng Q."/>
            <person name="Gargeya S."/>
            <person name="Fitzgerald M."/>
            <person name="Haas B."/>
            <person name="Abouelleil A."/>
            <person name="Allen A.W."/>
            <person name="Alvarado L."/>
            <person name="Arachchi H.M."/>
            <person name="Berlin A.M."/>
            <person name="Chapman S.B."/>
            <person name="Gainer-Dewar J."/>
            <person name="Goldberg J."/>
            <person name="Griggs A."/>
            <person name="Gujja S."/>
            <person name="Hansen M."/>
            <person name="Howarth C."/>
            <person name="Imamovic A."/>
            <person name="Ireland A."/>
            <person name="Larimer J."/>
            <person name="McCowan C."/>
            <person name="Murphy C."/>
            <person name="Pearson M."/>
            <person name="Poon T.W."/>
            <person name="Priest M."/>
            <person name="Roberts A."/>
            <person name="Saif S."/>
            <person name="Shea T."/>
            <person name="Sisk P."/>
            <person name="Sykes S."/>
            <person name="Wortman J."/>
            <person name="Nusbaum C."/>
            <person name="Birren B."/>
        </authorList>
    </citation>
    <scope>NUCLEOTIDE SEQUENCE [LARGE SCALE GENOMIC DNA]</scope>
    <source>
        <strain evidence="11 12">ATCC BAA-382</strain>
    </source>
</reference>
<dbReference type="EMBL" id="ASVY01000002">
    <property type="protein sequence ID" value="EOT63077.1"/>
    <property type="molecule type" value="Genomic_DNA"/>
</dbReference>
<keyword evidence="7" id="KW-0472">Membrane</keyword>
<feature type="chain" id="PRO_5046574473" description="LPXTG-domain-containing protein cell wall anchor domain" evidence="8">
    <location>
        <begin position="25"/>
        <end position="879"/>
    </location>
</feature>
<dbReference type="Pfam" id="PF03382">
    <property type="entry name" value="DUF285"/>
    <property type="match status" value="1"/>
</dbReference>
<evidence type="ECO:0000313" key="11">
    <source>
        <dbReference type="EMBL" id="EOT63077.1"/>
    </source>
</evidence>
<keyword evidence="3 8" id="KW-0732">Signal</keyword>
<keyword evidence="5" id="KW-0572">Peptidoglycan-anchor</keyword>
<evidence type="ECO:0000259" key="9">
    <source>
        <dbReference type="Pfam" id="PF00746"/>
    </source>
</evidence>
<feature type="transmembrane region" description="Helical" evidence="7">
    <location>
        <begin position="854"/>
        <end position="871"/>
    </location>
</feature>
<dbReference type="RefSeq" id="WP_016249901.1">
    <property type="nucleotide sequence ID" value="NZ_KE136479.1"/>
</dbReference>
<dbReference type="Gene3D" id="3.80.10.10">
    <property type="entry name" value="Ribonuclease Inhibitor"/>
    <property type="match status" value="1"/>
</dbReference>
<feature type="domain" description="MucBP" evidence="10">
    <location>
        <begin position="605"/>
        <end position="673"/>
    </location>
</feature>
<keyword evidence="7" id="KW-0812">Transmembrane</keyword>
<keyword evidence="7" id="KW-1133">Transmembrane helix</keyword>
<keyword evidence="12" id="KW-1185">Reference proteome</keyword>
<evidence type="ECO:0000256" key="3">
    <source>
        <dbReference type="ARBA" id="ARBA00022729"/>
    </source>
</evidence>
<protein>
    <recommendedName>
        <fullName evidence="13">LPXTG-domain-containing protein cell wall anchor domain</fullName>
    </recommendedName>
</protein>
<feature type="domain" description="MucBP" evidence="10">
    <location>
        <begin position="757"/>
        <end position="824"/>
    </location>
</feature>
<evidence type="ECO:0000256" key="8">
    <source>
        <dbReference type="SAM" id="SignalP"/>
    </source>
</evidence>
<dbReference type="InterPro" id="IPR050328">
    <property type="entry name" value="Dev_Immune_Receptor"/>
</dbReference>
<dbReference type="InterPro" id="IPR009459">
    <property type="entry name" value="MucBP_dom"/>
</dbReference>
<dbReference type="Pfam" id="PF06458">
    <property type="entry name" value="MucBP"/>
    <property type="match status" value="6"/>
</dbReference>
<dbReference type="NCBIfam" id="TIGR02167">
    <property type="entry name" value="Liste_lipo_26"/>
    <property type="match status" value="1"/>
</dbReference>
<evidence type="ECO:0000256" key="2">
    <source>
        <dbReference type="ARBA" id="ARBA00022525"/>
    </source>
</evidence>
<dbReference type="PANTHER" id="PTHR24373">
    <property type="entry name" value="SLIT RELATED LEUCINE-RICH REPEAT NEURONAL PROTEIN"/>
    <property type="match status" value="1"/>
</dbReference>
<dbReference type="PANTHER" id="PTHR24373:SF275">
    <property type="entry name" value="TIR DOMAIN-CONTAINING PROTEIN"/>
    <property type="match status" value="1"/>
</dbReference>
<evidence type="ECO:0000256" key="4">
    <source>
        <dbReference type="ARBA" id="ARBA00022737"/>
    </source>
</evidence>
<feature type="domain" description="MucBP" evidence="10">
    <location>
        <begin position="377"/>
        <end position="445"/>
    </location>
</feature>
<feature type="signal peptide" evidence="8">
    <location>
        <begin position="1"/>
        <end position="24"/>
    </location>
</feature>
<dbReference type="InterPro" id="IPR005046">
    <property type="entry name" value="DUF285"/>
</dbReference>
<accession>A0ABP2VQ03</accession>
<dbReference type="Gene3D" id="3.10.20.320">
    <property type="entry name" value="Putative peptidoglycan bound protein (lpxtg motif)"/>
    <property type="match status" value="6"/>
</dbReference>
<evidence type="ECO:0000256" key="1">
    <source>
        <dbReference type="ARBA" id="ARBA00022512"/>
    </source>
</evidence>
<dbReference type="NCBIfam" id="TIGR01167">
    <property type="entry name" value="LPXTG_anchor"/>
    <property type="match status" value="1"/>
</dbReference>
<gene>
    <name evidence="11" type="ORF">I583_02080</name>
</gene>
<keyword evidence="1" id="KW-0134">Cell wall</keyword>
<dbReference type="Pfam" id="PF00746">
    <property type="entry name" value="Gram_pos_anchor"/>
    <property type="match status" value="1"/>
</dbReference>
<feature type="domain" description="MucBP" evidence="10">
    <location>
        <begin position="530"/>
        <end position="597"/>
    </location>
</feature>